<sequence>MASSLRAIQEVGGSNPHYFYLLKFVFPDPGFGRLLQIQRHFRLGYSFLILGNHFRFRLSSHYLQKRGVELQSLDEESVQLLRLWNCSDEQIPGQVLLRVSGANPRSLHPLLDIPPEPLDLRFNLRFARFDEVLLMVDRVVTVNERRGVPPRSVLTV</sequence>
<evidence type="ECO:0000313" key="2">
    <source>
        <dbReference type="Proteomes" id="UP000762676"/>
    </source>
</evidence>
<dbReference type="Proteomes" id="UP000762676">
    <property type="component" value="Unassembled WGS sequence"/>
</dbReference>
<gene>
    <name evidence="1" type="ORF">ElyMa_006891500</name>
</gene>
<name>A0AAV4JCR9_9GAST</name>
<keyword evidence="2" id="KW-1185">Reference proteome</keyword>
<evidence type="ECO:0008006" key="3">
    <source>
        <dbReference type="Google" id="ProtNLM"/>
    </source>
</evidence>
<dbReference type="EMBL" id="BMAT01013781">
    <property type="protein sequence ID" value="GFS20145.1"/>
    <property type="molecule type" value="Genomic_DNA"/>
</dbReference>
<organism evidence="1 2">
    <name type="scientific">Elysia marginata</name>
    <dbReference type="NCBI Taxonomy" id="1093978"/>
    <lineage>
        <taxon>Eukaryota</taxon>
        <taxon>Metazoa</taxon>
        <taxon>Spiralia</taxon>
        <taxon>Lophotrochozoa</taxon>
        <taxon>Mollusca</taxon>
        <taxon>Gastropoda</taxon>
        <taxon>Heterobranchia</taxon>
        <taxon>Euthyneura</taxon>
        <taxon>Panpulmonata</taxon>
        <taxon>Sacoglossa</taxon>
        <taxon>Placobranchoidea</taxon>
        <taxon>Plakobranchidae</taxon>
        <taxon>Elysia</taxon>
    </lineage>
</organism>
<protein>
    <recommendedName>
        <fullName evidence="3">Galectin</fullName>
    </recommendedName>
</protein>
<reference evidence="1 2" key="1">
    <citation type="journal article" date="2021" name="Elife">
        <title>Chloroplast acquisition without the gene transfer in kleptoplastic sea slugs, Plakobranchus ocellatus.</title>
        <authorList>
            <person name="Maeda T."/>
            <person name="Takahashi S."/>
            <person name="Yoshida T."/>
            <person name="Shimamura S."/>
            <person name="Takaki Y."/>
            <person name="Nagai Y."/>
            <person name="Toyoda A."/>
            <person name="Suzuki Y."/>
            <person name="Arimoto A."/>
            <person name="Ishii H."/>
            <person name="Satoh N."/>
            <person name="Nishiyama T."/>
            <person name="Hasebe M."/>
            <person name="Maruyama T."/>
            <person name="Minagawa J."/>
            <person name="Obokata J."/>
            <person name="Shigenobu S."/>
        </authorList>
    </citation>
    <scope>NUCLEOTIDE SEQUENCE [LARGE SCALE GENOMIC DNA]</scope>
</reference>
<dbReference type="AlphaFoldDB" id="A0AAV4JCR9"/>
<evidence type="ECO:0000313" key="1">
    <source>
        <dbReference type="EMBL" id="GFS20145.1"/>
    </source>
</evidence>
<accession>A0AAV4JCR9</accession>
<comment type="caution">
    <text evidence="1">The sequence shown here is derived from an EMBL/GenBank/DDBJ whole genome shotgun (WGS) entry which is preliminary data.</text>
</comment>
<proteinExistence type="predicted"/>